<accession>A0AA88KP24</accession>
<organism evidence="1 2">
    <name type="scientific">Naegleria lovaniensis</name>
    <name type="common">Amoeba</name>
    <dbReference type="NCBI Taxonomy" id="51637"/>
    <lineage>
        <taxon>Eukaryota</taxon>
        <taxon>Discoba</taxon>
        <taxon>Heterolobosea</taxon>
        <taxon>Tetramitia</taxon>
        <taxon>Eutetramitia</taxon>
        <taxon>Vahlkampfiidae</taxon>
        <taxon>Naegleria</taxon>
    </lineage>
</organism>
<gene>
    <name evidence="1" type="ORF">C9374_011448</name>
</gene>
<dbReference type="GeneID" id="68103902"/>
<sequence>MSNYHDHHTLLILEDFSFIPMLSECLFQKLRRKYIPFSLKFKLCGEMLAGDDHVKTQMNDLIVDAKNEKIYVVGVTPFIHVYDYQTKHFMYDIQISQNTILRALALDHNENSLIAGADFLVKYDLTHKKILWTLIAPHISLVCAMTVNKFDGTIYITCFREGVVVVSKAGKVLTTFSQDCDGPWGIQTIHAVDNSNYLIISNFWNRNLVVFKQRQANNRSIEFDTLRTFQLDEFFGVRGLFFDEWNNQLFVCDEQAARIHIFSLPKNGDFVNRANEFQRKSFEQFFHNNKPIGVSMDYYKGQLYVVPAFSKRISIYE</sequence>
<dbReference type="Gene3D" id="2.120.10.30">
    <property type="entry name" value="TolB, C-terminal domain"/>
    <property type="match status" value="2"/>
</dbReference>
<evidence type="ECO:0000313" key="1">
    <source>
        <dbReference type="EMBL" id="KAG2392723.1"/>
    </source>
</evidence>
<keyword evidence="2" id="KW-1185">Reference proteome</keyword>
<dbReference type="InterPro" id="IPR011042">
    <property type="entry name" value="6-blade_b-propeller_TolB-like"/>
</dbReference>
<evidence type="ECO:0000313" key="2">
    <source>
        <dbReference type="Proteomes" id="UP000816034"/>
    </source>
</evidence>
<dbReference type="RefSeq" id="XP_044554617.1">
    <property type="nucleotide sequence ID" value="XM_044687104.1"/>
</dbReference>
<protein>
    <submittedName>
        <fullName evidence="1">Uncharacterized protein</fullName>
    </submittedName>
</protein>
<dbReference type="EMBL" id="PYSW02000004">
    <property type="protein sequence ID" value="KAG2392723.1"/>
    <property type="molecule type" value="Genomic_DNA"/>
</dbReference>
<proteinExistence type="predicted"/>
<name>A0AA88KP24_NAELO</name>
<comment type="caution">
    <text evidence="1">The sequence shown here is derived from an EMBL/GenBank/DDBJ whole genome shotgun (WGS) entry which is preliminary data.</text>
</comment>
<dbReference type="AlphaFoldDB" id="A0AA88KP24"/>
<reference evidence="1 2" key="1">
    <citation type="journal article" date="2018" name="BMC Genomics">
        <title>The genome of Naegleria lovaniensis, the basis for a comparative approach to unravel pathogenicity factors of the human pathogenic amoeba N. fowleri.</title>
        <authorList>
            <person name="Liechti N."/>
            <person name="Schurch N."/>
            <person name="Bruggmann R."/>
            <person name="Wittwer M."/>
        </authorList>
    </citation>
    <scope>NUCLEOTIDE SEQUENCE [LARGE SCALE GENOMIC DNA]</scope>
    <source>
        <strain evidence="1 2">ATCC 30569</strain>
    </source>
</reference>
<dbReference type="SUPFAM" id="SSF101898">
    <property type="entry name" value="NHL repeat"/>
    <property type="match status" value="1"/>
</dbReference>
<dbReference type="Proteomes" id="UP000816034">
    <property type="component" value="Unassembled WGS sequence"/>
</dbReference>